<evidence type="ECO:0008006" key="4">
    <source>
        <dbReference type="Google" id="ProtNLM"/>
    </source>
</evidence>
<proteinExistence type="predicted"/>
<gene>
    <name evidence="2" type="ORF">SDRG_02176</name>
</gene>
<dbReference type="VEuPathDB" id="FungiDB:SDRG_02176"/>
<accession>T0SBW8</accession>
<dbReference type="EMBL" id="JH767136">
    <property type="protein sequence ID" value="EQC40272.1"/>
    <property type="molecule type" value="Genomic_DNA"/>
</dbReference>
<dbReference type="Proteomes" id="UP000030762">
    <property type="component" value="Unassembled WGS sequence"/>
</dbReference>
<dbReference type="GeneID" id="19942903"/>
<evidence type="ECO:0000313" key="3">
    <source>
        <dbReference type="Proteomes" id="UP000030762"/>
    </source>
</evidence>
<protein>
    <recommendedName>
        <fullName evidence="4">Transposase MuDR plant domain-containing protein</fullName>
    </recommendedName>
</protein>
<dbReference type="AlphaFoldDB" id="T0SBW8"/>
<dbReference type="RefSeq" id="XP_008605971.1">
    <property type="nucleotide sequence ID" value="XM_008607749.1"/>
</dbReference>
<evidence type="ECO:0000313" key="2">
    <source>
        <dbReference type="EMBL" id="EQC40272.1"/>
    </source>
</evidence>
<dbReference type="InParanoid" id="T0SBW8"/>
<feature type="compositionally biased region" description="Polar residues" evidence="1">
    <location>
        <begin position="208"/>
        <end position="217"/>
    </location>
</feature>
<dbReference type="OrthoDB" id="71313at2759"/>
<evidence type="ECO:0000256" key="1">
    <source>
        <dbReference type="SAM" id="MobiDB-lite"/>
    </source>
</evidence>
<name>T0SBW8_SAPDV</name>
<feature type="region of interest" description="Disordered" evidence="1">
    <location>
        <begin position="208"/>
        <end position="228"/>
    </location>
</feature>
<sequence length="228" mass="25546">MEIDRILCSSKKRRFGDDGNDDDDDNEIETDGHDVAHDLQTLMDIAADLGFVVSDATFESWAECTEKVRLLGLRSHFQLYFAKGNSRHRSWKCKSDPTCPFEVRACQQRNSEVKVTMANLIHNHTLSRNEVHPNTPKSARQQRNRTLTVEMAVNVVVEHVQYEPSLVTCSIVKEAIAEAFGMQCKKSFASTVKQRALAYLGATPRSSIVQDNDSDSASLVDDKPGNQT</sequence>
<organism evidence="2 3">
    <name type="scientific">Saprolegnia diclina (strain VS20)</name>
    <dbReference type="NCBI Taxonomy" id="1156394"/>
    <lineage>
        <taxon>Eukaryota</taxon>
        <taxon>Sar</taxon>
        <taxon>Stramenopiles</taxon>
        <taxon>Oomycota</taxon>
        <taxon>Saprolegniomycetes</taxon>
        <taxon>Saprolegniales</taxon>
        <taxon>Saprolegniaceae</taxon>
        <taxon>Saprolegnia</taxon>
    </lineage>
</organism>
<reference evidence="2 3" key="1">
    <citation type="submission" date="2012-04" db="EMBL/GenBank/DDBJ databases">
        <title>The Genome Sequence of Saprolegnia declina VS20.</title>
        <authorList>
            <consortium name="The Broad Institute Genome Sequencing Platform"/>
            <person name="Russ C."/>
            <person name="Nusbaum C."/>
            <person name="Tyler B."/>
            <person name="van West P."/>
            <person name="Dieguez-Uribeondo J."/>
            <person name="de Bruijn I."/>
            <person name="Tripathy S."/>
            <person name="Jiang R."/>
            <person name="Young S.K."/>
            <person name="Zeng Q."/>
            <person name="Gargeya S."/>
            <person name="Fitzgerald M."/>
            <person name="Haas B."/>
            <person name="Abouelleil A."/>
            <person name="Alvarado L."/>
            <person name="Arachchi H.M."/>
            <person name="Berlin A."/>
            <person name="Chapman S.B."/>
            <person name="Goldberg J."/>
            <person name="Griggs A."/>
            <person name="Gujja S."/>
            <person name="Hansen M."/>
            <person name="Howarth C."/>
            <person name="Imamovic A."/>
            <person name="Larimer J."/>
            <person name="McCowen C."/>
            <person name="Montmayeur A."/>
            <person name="Murphy C."/>
            <person name="Neiman D."/>
            <person name="Pearson M."/>
            <person name="Priest M."/>
            <person name="Roberts A."/>
            <person name="Saif S."/>
            <person name="Shea T."/>
            <person name="Sisk P."/>
            <person name="Sykes S."/>
            <person name="Wortman J."/>
            <person name="Nusbaum C."/>
            <person name="Birren B."/>
        </authorList>
    </citation>
    <scope>NUCLEOTIDE SEQUENCE [LARGE SCALE GENOMIC DNA]</scope>
    <source>
        <strain evidence="2 3">VS20</strain>
    </source>
</reference>
<dbReference type="OMA" id="DATFESW"/>
<keyword evidence="3" id="KW-1185">Reference proteome</keyword>